<dbReference type="RefSeq" id="WP_081507885.1">
    <property type="nucleotide sequence ID" value="NZ_CP020474.1"/>
</dbReference>
<evidence type="ECO:0000313" key="3">
    <source>
        <dbReference type="EMBL" id="ARE84600.1"/>
    </source>
</evidence>
<feature type="region of interest" description="Disordered" evidence="2">
    <location>
        <begin position="164"/>
        <end position="210"/>
    </location>
</feature>
<dbReference type="EMBL" id="CP020474">
    <property type="protein sequence ID" value="ARE84600.1"/>
    <property type="molecule type" value="Genomic_DNA"/>
</dbReference>
<keyword evidence="1" id="KW-0175">Coiled coil</keyword>
<evidence type="ECO:0008006" key="5">
    <source>
        <dbReference type="Google" id="ProtNLM"/>
    </source>
</evidence>
<dbReference type="Proteomes" id="UP000192273">
    <property type="component" value="Chromosome"/>
</dbReference>
<protein>
    <recommendedName>
        <fullName evidence="5">DUF3306 domain-containing protein</fullName>
    </recommendedName>
</protein>
<accession>A0A1V0RS49</accession>
<dbReference type="KEGG" id="rmm:ROSMUCSMR3_03137"/>
<reference evidence="3 4" key="1">
    <citation type="submission" date="2017-03" db="EMBL/GenBank/DDBJ databases">
        <title>Genome Sequence of Roseovarius mucosus strain SMR3 Isolated from a culture of the Diatom Skeletonema marinoi.</title>
        <authorList>
            <person name="Topel M."/>
            <person name="Pinder M."/>
            <person name="Johansson O.N."/>
            <person name="Kourtchenko O."/>
            <person name="Godhe A."/>
            <person name="Clarke A.K."/>
        </authorList>
    </citation>
    <scope>NUCLEOTIDE SEQUENCE [LARGE SCALE GENOMIC DNA]</scope>
    <source>
        <strain evidence="3 4">SMR3</strain>
    </source>
</reference>
<proteinExistence type="predicted"/>
<name>A0A1V0RS49_9RHOB</name>
<sequence length="210" mass="23008">MSRASDFWSRRKARVEAEAQDEARAAEQLAAAAREAELEEKTDAELCEELGLPDPDALKMGDDFRVFMDKAVPERLRRRALRRLWVSNPVLANLDGLNDYADDYTDAAMVVPGMKTTYQVGKGMLAHVQEMARQAEALARGPAEAEVVALADEPELVEVAEVEAAPDPDAGSETSGAFAEAETVTAQDDTPLPPRRRMRFQFDEQAGVSA</sequence>
<evidence type="ECO:0000256" key="1">
    <source>
        <dbReference type="SAM" id="Coils"/>
    </source>
</evidence>
<evidence type="ECO:0000256" key="2">
    <source>
        <dbReference type="SAM" id="MobiDB-lite"/>
    </source>
</evidence>
<dbReference type="OrthoDB" id="8100830at2"/>
<dbReference type="Pfam" id="PF11748">
    <property type="entry name" value="DUF3306"/>
    <property type="match status" value="1"/>
</dbReference>
<keyword evidence="4" id="KW-1185">Reference proteome</keyword>
<organism evidence="3 4">
    <name type="scientific">Roseovarius mucosus</name>
    <dbReference type="NCBI Taxonomy" id="215743"/>
    <lineage>
        <taxon>Bacteria</taxon>
        <taxon>Pseudomonadati</taxon>
        <taxon>Pseudomonadota</taxon>
        <taxon>Alphaproteobacteria</taxon>
        <taxon>Rhodobacterales</taxon>
        <taxon>Roseobacteraceae</taxon>
        <taxon>Roseovarius</taxon>
    </lineage>
</organism>
<dbReference type="AlphaFoldDB" id="A0A1V0RS49"/>
<dbReference type="InterPro" id="IPR021735">
    <property type="entry name" value="DUF3306"/>
</dbReference>
<feature type="coiled-coil region" evidence="1">
    <location>
        <begin position="12"/>
        <end position="39"/>
    </location>
</feature>
<evidence type="ECO:0000313" key="4">
    <source>
        <dbReference type="Proteomes" id="UP000192273"/>
    </source>
</evidence>
<gene>
    <name evidence="3" type="ORF">ROSMUCSMR3_03137</name>
</gene>